<proteinExistence type="predicted"/>
<dbReference type="Proteomes" id="UP000254467">
    <property type="component" value="Unassembled WGS sequence"/>
</dbReference>
<sequence>MLAASPAAGSVPVATLHSESAPSRVRKLTRRTLPDLERFERLRQVSLAKPAGPLRTQAVERAALVRAHTKVSAATPDLKAVRVIARFLYDEAVIDGVVDEERALTRAHVDHWLYQSNQFSLRSVRTYRSILYDAGRVLYPREFPAPRAVLAPRGRATPACPPGTAQRLYEEATLVPDVLRPRLLLVLDLITGAGLRSSEVREATGGDISTVSLGSGQEVVTVKVRKAGVIDRVVPVTDPRKGHRLQMRAREVGTGTLYPLTVNGVVSKNAVSRLNDRLREYGFAGLDAVSLRNRWILDLAATPGVSTAALLKLAGIGDLRVLADQAALLPALSAADLAEMLLDADEVTM</sequence>
<dbReference type="EMBL" id="UFXQ01000001">
    <property type="protein sequence ID" value="STC69274.1"/>
    <property type="molecule type" value="Genomic_DNA"/>
</dbReference>
<dbReference type="InterPro" id="IPR011010">
    <property type="entry name" value="DNA_brk_join_enz"/>
</dbReference>
<gene>
    <name evidence="2" type="ORF">NCTC11862_01059</name>
</gene>
<feature type="compositionally biased region" description="Low complexity" evidence="1">
    <location>
        <begin position="1"/>
        <end position="14"/>
    </location>
</feature>
<feature type="region of interest" description="Disordered" evidence="1">
    <location>
        <begin position="1"/>
        <end position="24"/>
    </location>
</feature>
<protein>
    <submittedName>
        <fullName evidence="2">Site-specific recombinase XerD</fullName>
    </submittedName>
</protein>
<organism evidence="2 3">
    <name type="scientific">Corynebacterium pilosum</name>
    <dbReference type="NCBI Taxonomy" id="35756"/>
    <lineage>
        <taxon>Bacteria</taxon>
        <taxon>Bacillati</taxon>
        <taxon>Actinomycetota</taxon>
        <taxon>Actinomycetes</taxon>
        <taxon>Mycobacteriales</taxon>
        <taxon>Corynebacteriaceae</taxon>
        <taxon>Corynebacterium</taxon>
    </lineage>
</organism>
<keyword evidence="3" id="KW-1185">Reference proteome</keyword>
<evidence type="ECO:0000256" key="1">
    <source>
        <dbReference type="SAM" id="MobiDB-lite"/>
    </source>
</evidence>
<dbReference type="SUPFAM" id="SSF56349">
    <property type="entry name" value="DNA breaking-rejoining enzymes"/>
    <property type="match status" value="1"/>
</dbReference>
<reference evidence="2 3" key="1">
    <citation type="submission" date="2018-06" db="EMBL/GenBank/DDBJ databases">
        <authorList>
            <consortium name="Pathogen Informatics"/>
            <person name="Doyle S."/>
        </authorList>
    </citation>
    <scope>NUCLEOTIDE SEQUENCE [LARGE SCALE GENOMIC DNA]</scope>
    <source>
        <strain evidence="2 3">NCTC11862</strain>
    </source>
</reference>
<evidence type="ECO:0000313" key="3">
    <source>
        <dbReference type="Proteomes" id="UP000254467"/>
    </source>
</evidence>
<evidence type="ECO:0000313" key="2">
    <source>
        <dbReference type="EMBL" id="STC69274.1"/>
    </source>
</evidence>
<dbReference type="STRING" id="35756.GCA_001044155_01234"/>
<accession>A0A376CLG7</accession>
<name>A0A376CLG7_9CORY</name>
<dbReference type="GO" id="GO:0003677">
    <property type="term" value="F:DNA binding"/>
    <property type="evidence" value="ECO:0007669"/>
    <property type="project" value="InterPro"/>
</dbReference>
<dbReference type="AlphaFoldDB" id="A0A376CLG7"/>